<name>A0ACB7ZD72_9ERIC</name>
<comment type="caution">
    <text evidence="1">The sequence shown here is derived from an EMBL/GenBank/DDBJ whole genome shotgun (WGS) entry which is preliminary data.</text>
</comment>
<organism evidence="1 2">
    <name type="scientific">Vaccinium darrowii</name>
    <dbReference type="NCBI Taxonomy" id="229202"/>
    <lineage>
        <taxon>Eukaryota</taxon>
        <taxon>Viridiplantae</taxon>
        <taxon>Streptophyta</taxon>
        <taxon>Embryophyta</taxon>
        <taxon>Tracheophyta</taxon>
        <taxon>Spermatophyta</taxon>
        <taxon>Magnoliopsida</taxon>
        <taxon>eudicotyledons</taxon>
        <taxon>Gunneridae</taxon>
        <taxon>Pentapetalae</taxon>
        <taxon>asterids</taxon>
        <taxon>Ericales</taxon>
        <taxon>Ericaceae</taxon>
        <taxon>Vaccinioideae</taxon>
        <taxon>Vaccinieae</taxon>
        <taxon>Vaccinium</taxon>
    </lineage>
</organism>
<evidence type="ECO:0000313" key="1">
    <source>
        <dbReference type="EMBL" id="KAH7863858.1"/>
    </source>
</evidence>
<reference evidence="1 2" key="1">
    <citation type="journal article" date="2021" name="Hortic Res">
        <title>High-quality reference genome and annotation aids understanding of berry development for evergreen blueberry (Vaccinium darrowii).</title>
        <authorList>
            <person name="Yu J."/>
            <person name="Hulse-Kemp A.M."/>
            <person name="Babiker E."/>
            <person name="Staton M."/>
        </authorList>
    </citation>
    <scope>NUCLEOTIDE SEQUENCE [LARGE SCALE GENOMIC DNA]</scope>
    <source>
        <strain evidence="2">cv. NJ 8807/NJ 8810</strain>
        <tissue evidence="1">Young leaf</tissue>
    </source>
</reference>
<gene>
    <name evidence="1" type="ORF">Vadar_022787</name>
</gene>
<dbReference type="Proteomes" id="UP000828048">
    <property type="component" value="Chromosome 12"/>
</dbReference>
<evidence type="ECO:0000313" key="2">
    <source>
        <dbReference type="Proteomes" id="UP000828048"/>
    </source>
</evidence>
<protein>
    <submittedName>
        <fullName evidence="1">Uncharacterized protein</fullName>
    </submittedName>
</protein>
<proteinExistence type="predicted"/>
<sequence>MLPFISSINAYFAKLTFQTPVTSPINSRDLFHRSFDLYPVLMKEGILEVLLVSAKDIRNTNVIGRPAYYVLIECGTQVERTKTTTGNHKDICWNEKFAFEFPSFEWENLTHLKFKVMAEEYLFEGGFVGETIIYLQGLIKEGNDNGFLEVRPTPYNVVLEDDTYQGEIKIGLKYFPNKEKYTITTRTYVEEEQESRQSICRTIMNLVRIPCERFLFFCSRNCKDKQKQV</sequence>
<accession>A0ACB7ZD72</accession>
<dbReference type="EMBL" id="CM037162">
    <property type="protein sequence ID" value="KAH7863858.1"/>
    <property type="molecule type" value="Genomic_DNA"/>
</dbReference>
<keyword evidence="2" id="KW-1185">Reference proteome</keyword>